<gene>
    <name evidence="1" type="ORF">Cygsa01_00197</name>
</gene>
<sequence>MLNPVKISCPAINRLQNTAAAVAVHTNAMKPLFDKLVDDLVMGRPLDTAPLYQEFEKLRRHVGFLQENATALEGVRTVNFQLRNWGEQNAQALKLANLKLFELGLPTFKAEEVELPDPVAPAVAV</sequence>
<evidence type="ECO:0008006" key="2">
    <source>
        <dbReference type="Google" id="ProtNLM"/>
    </source>
</evidence>
<dbReference type="EMBL" id="PP179332">
    <property type="protein sequence ID" value="XAI71243.1"/>
    <property type="molecule type" value="Genomic_DNA"/>
</dbReference>
<reference evidence="1" key="1">
    <citation type="journal article" date="2024" name="J. Gen. Virol.">
        <title>Novel phages of Pseudomonas syringae unveil numerous potential auxiliary metabolic genes.</title>
        <authorList>
            <person name="Feltin C."/>
            <person name="Garneau J.R."/>
            <person name="Morris C.E."/>
            <person name="Berard A."/>
            <person name="Torres-Barcelo C."/>
        </authorList>
    </citation>
    <scope>NUCLEOTIDE SEQUENCE</scope>
</reference>
<name>A0AAU6W3V9_9VIRU</name>
<protein>
    <recommendedName>
        <fullName evidence="2">Terminase small subunit</fullName>
    </recommendedName>
</protein>
<accession>A0AAU6W3V9</accession>
<evidence type="ECO:0000313" key="1">
    <source>
        <dbReference type="EMBL" id="XAI71243.1"/>
    </source>
</evidence>
<organism evidence="1">
    <name type="scientific">Pseudomonas phage Cygsa01</name>
    <dbReference type="NCBI Taxonomy" id="3138529"/>
    <lineage>
        <taxon>Viruses</taxon>
    </lineage>
</organism>
<proteinExistence type="predicted"/>